<proteinExistence type="inferred from homology"/>
<feature type="domain" description="N-acetyltransferase" evidence="2">
    <location>
        <begin position="25"/>
        <end position="177"/>
    </location>
</feature>
<dbReference type="Proteomes" id="UP001271007">
    <property type="component" value="Unassembled WGS sequence"/>
</dbReference>
<dbReference type="PANTHER" id="PTHR13355">
    <property type="entry name" value="GLUCOSAMINE 6-PHOSPHATE N-ACETYLTRANSFERASE"/>
    <property type="match status" value="1"/>
</dbReference>
<comment type="pathway">
    <text evidence="1">Nucleotide-sugar biosynthesis; UDP-N-acetyl-alpha-D-glucosamine biosynthesis; N-acetyl-alpha-D-glucosamine 1-phosphate from alpha-D-glucosamine 6-phosphate (route I): step 1/2.</text>
</comment>
<protein>
    <recommendedName>
        <fullName evidence="1">Glucosamine 6-phosphate N-acetyltransferase</fullName>
        <ecNumber evidence="1">2.3.1.4</ecNumber>
    </recommendedName>
</protein>
<dbReference type="CDD" id="cd04301">
    <property type="entry name" value="NAT_SF"/>
    <property type="match status" value="1"/>
</dbReference>
<evidence type="ECO:0000259" key="2">
    <source>
        <dbReference type="PROSITE" id="PS51186"/>
    </source>
</evidence>
<keyword evidence="1 3" id="KW-0012">Acyltransferase</keyword>
<gene>
    <name evidence="3" type="primary">GNA1_2</name>
    <name evidence="3" type="ORF">LTR09_010264</name>
</gene>
<dbReference type="SUPFAM" id="SSF55729">
    <property type="entry name" value="Acyl-CoA N-acyltransferases (Nat)"/>
    <property type="match status" value="1"/>
</dbReference>
<comment type="similarity">
    <text evidence="1">Belongs to the acetyltransferase family. GNA1 subfamily.</text>
</comment>
<name>A0AAJ0DE86_9PEZI</name>
<comment type="caution">
    <text evidence="3">The sequence shown here is derived from an EMBL/GenBank/DDBJ whole genome shotgun (WGS) entry which is preliminary data.</text>
</comment>
<comment type="catalytic activity">
    <reaction evidence="1">
        <text>D-glucosamine 6-phosphate + acetyl-CoA = N-acetyl-D-glucosamine 6-phosphate + CoA + H(+)</text>
        <dbReference type="Rhea" id="RHEA:10292"/>
        <dbReference type="ChEBI" id="CHEBI:15378"/>
        <dbReference type="ChEBI" id="CHEBI:57287"/>
        <dbReference type="ChEBI" id="CHEBI:57288"/>
        <dbReference type="ChEBI" id="CHEBI:57513"/>
        <dbReference type="ChEBI" id="CHEBI:58725"/>
        <dbReference type="EC" id="2.3.1.4"/>
    </reaction>
</comment>
<dbReference type="InterPro" id="IPR016181">
    <property type="entry name" value="Acyl_CoA_acyltransferase"/>
</dbReference>
<organism evidence="3 4">
    <name type="scientific">Extremus antarcticus</name>
    <dbReference type="NCBI Taxonomy" id="702011"/>
    <lineage>
        <taxon>Eukaryota</taxon>
        <taxon>Fungi</taxon>
        <taxon>Dikarya</taxon>
        <taxon>Ascomycota</taxon>
        <taxon>Pezizomycotina</taxon>
        <taxon>Dothideomycetes</taxon>
        <taxon>Dothideomycetidae</taxon>
        <taxon>Mycosphaerellales</taxon>
        <taxon>Extremaceae</taxon>
        <taxon>Extremus</taxon>
    </lineage>
</organism>
<sequence length="177" mass="20168">MANNTPVFSPSLIPDSIQTGLPESYTIRPLARDDYQKGFFECLNTLTWTGDVTEARFQERFDWMKTKGEGWFYNIVIEHEDRVVGNGVLIAERKFIWNLAMCGHLEEISVLKTDQGKGLGRRIIEALTAVAKNVGCRKVILNCSPENEGFYKKCGYEQSSIEMKIEFDGFERGKTPE</sequence>
<dbReference type="InterPro" id="IPR000182">
    <property type="entry name" value="GNAT_dom"/>
</dbReference>
<dbReference type="GO" id="GO:0004343">
    <property type="term" value="F:glucosamine 6-phosphate N-acetyltransferase activity"/>
    <property type="evidence" value="ECO:0007669"/>
    <property type="project" value="UniProtKB-UniRule"/>
</dbReference>
<evidence type="ECO:0000256" key="1">
    <source>
        <dbReference type="RuleBase" id="RU365086"/>
    </source>
</evidence>
<dbReference type="EC" id="2.3.1.4" evidence="1"/>
<dbReference type="PROSITE" id="PS51186">
    <property type="entry name" value="GNAT"/>
    <property type="match status" value="1"/>
</dbReference>
<evidence type="ECO:0000313" key="3">
    <source>
        <dbReference type="EMBL" id="KAK3048433.1"/>
    </source>
</evidence>
<reference evidence="3" key="1">
    <citation type="submission" date="2023-04" db="EMBL/GenBank/DDBJ databases">
        <title>Black Yeasts Isolated from many extreme environments.</title>
        <authorList>
            <person name="Coleine C."/>
            <person name="Stajich J.E."/>
            <person name="Selbmann L."/>
        </authorList>
    </citation>
    <scope>NUCLEOTIDE SEQUENCE</scope>
    <source>
        <strain evidence="3">CCFEE 5312</strain>
    </source>
</reference>
<evidence type="ECO:0000313" key="4">
    <source>
        <dbReference type="Proteomes" id="UP001271007"/>
    </source>
</evidence>
<keyword evidence="1 3" id="KW-0808">Transferase</keyword>
<dbReference type="GO" id="GO:0006048">
    <property type="term" value="P:UDP-N-acetylglucosamine biosynthetic process"/>
    <property type="evidence" value="ECO:0007669"/>
    <property type="project" value="UniProtKB-UniRule"/>
</dbReference>
<keyword evidence="4" id="KW-1185">Reference proteome</keyword>
<dbReference type="InterPro" id="IPR039143">
    <property type="entry name" value="GNPNAT1-like"/>
</dbReference>
<accession>A0AAJ0DE86</accession>
<dbReference type="EMBL" id="JAWDJX010000049">
    <property type="protein sequence ID" value="KAK3048433.1"/>
    <property type="molecule type" value="Genomic_DNA"/>
</dbReference>
<dbReference type="AlphaFoldDB" id="A0AAJ0DE86"/>
<dbReference type="Pfam" id="PF00583">
    <property type="entry name" value="Acetyltransf_1"/>
    <property type="match status" value="1"/>
</dbReference>
<dbReference type="Gene3D" id="3.40.630.30">
    <property type="match status" value="1"/>
</dbReference>
<dbReference type="PANTHER" id="PTHR13355:SF11">
    <property type="entry name" value="GLUCOSAMINE 6-PHOSPHATE N-ACETYLTRANSFERASE"/>
    <property type="match status" value="1"/>
</dbReference>